<feature type="compositionally biased region" description="Acidic residues" evidence="1">
    <location>
        <begin position="63"/>
        <end position="99"/>
    </location>
</feature>
<evidence type="ECO:0000313" key="3">
    <source>
        <dbReference type="Proteomes" id="UP000188937"/>
    </source>
</evidence>
<dbReference type="AlphaFoldDB" id="A0A1U9KGT5"/>
<dbReference type="RefSeq" id="WP_077813011.1">
    <property type="nucleotide sequence ID" value="NZ_CP014692.1"/>
</dbReference>
<name>A0A1U9KGT5_ACEAC</name>
<keyword evidence="3" id="KW-1185">Reference proteome</keyword>
<reference evidence="2 3" key="1">
    <citation type="submission" date="2016-03" db="EMBL/GenBank/DDBJ databases">
        <title>Acetic acid bacteria sequencing.</title>
        <authorList>
            <person name="Brandt J."/>
            <person name="Jakob F."/>
            <person name="Vogel R.F."/>
        </authorList>
    </citation>
    <scope>NUCLEOTIDE SEQUENCE [LARGE SCALE GENOMIC DNA]</scope>
    <source>
        <strain evidence="2 3">TMW2.1153</strain>
    </source>
</reference>
<dbReference type="OrthoDB" id="9815689at2"/>
<organism evidence="2 3">
    <name type="scientific">Acetobacter aceti</name>
    <dbReference type="NCBI Taxonomy" id="435"/>
    <lineage>
        <taxon>Bacteria</taxon>
        <taxon>Pseudomonadati</taxon>
        <taxon>Pseudomonadota</taxon>
        <taxon>Alphaproteobacteria</taxon>
        <taxon>Acetobacterales</taxon>
        <taxon>Acetobacteraceae</taxon>
        <taxon>Acetobacter</taxon>
        <taxon>Acetobacter subgen. Acetobacter</taxon>
    </lineage>
</organism>
<protein>
    <recommendedName>
        <fullName evidence="4">TIGR02300 family protein</fullName>
    </recommendedName>
</protein>
<feature type="region of interest" description="Disordered" evidence="1">
    <location>
        <begin position="33"/>
        <end position="112"/>
    </location>
</feature>
<evidence type="ECO:0008006" key="4">
    <source>
        <dbReference type="Google" id="ProtNLM"/>
    </source>
</evidence>
<dbReference type="eggNOG" id="COG4530">
    <property type="taxonomic scope" value="Bacteria"/>
</dbReference>
<sequence>MAQPELGSKRVCVSCGARFYDLTKDPAVCPKCGTEQPAEVPRLKRTGEIVPTSPVKAPKPTTGEDDVDDIDIVADDDDDDDDVIEDTSDLDDDADDISSDIDVPSEKDEHDS</sequence>
<dbReference type="STRING" id="435.A0U92_09475"/>
<evidence type="ECO:0000313" key="2">
    <source>
        <dbReference type="EMBL" id="AQS84968.1"/>
    </source>
</evidence>
<accession>A0A1U9KGT5</accession>
<dbReference type="EMBL" id="CP014692">
    <property type="protein sequence ID" value="AQS84968.1"/>
    <property type="molecule type" value="Genomic_DNA"/>
</dbReference>
<proteinExistence type="predicted"/>
<dbReference type="NCBIfam" id="TIGR02300">
    <property type="entry name" value="FYDLN_acid"/>
    <property type="match status" value="1"/>
</dbReference>
<dbReference type="Proteomes" id="UP000188937">
    <property type="component" value="Chromosome"/>
</dbReference>
<gene>
    <name evidence="2" type="ORF">A0U92_09475</name>
</gene>
<dbReference type="Pfam" id="PF09538">
    <property type="entry name" value="FYDLN_acid"/>
    <property type="match status" value="1"/>
</dbReference>
<evidence type="ECO:0000256" key="1">
    <source>
        <dbReference type="SAM" id="MobiDB-lite"/>
    </source>
</evidence>
<dbReference type="InterPro" id="IPR012644">
    <property type="entry name" value="CHP02300_FYDLN_acid"/>
</dbReference>
<dbReference type="KEGG" id="aace:A0U92_09475"/>